<dbReference type="PANTHER" id="PTHR13061:SF29">
    <property type="entry name" value="GAMMA CARBONIC ANHYDRASE-LIKE 1, MITOCHONDRIAL-RELATED"/>
    <property type="match status" value="1"/>
</dbReference>
<accession>A0A1H4BHJ6</accession>
<dbReference type="OrthoDB" id="9803036at2"/>
<dbReference type="GO" id="GO:0016740">
    <property type="term" value="F:transferase activity"/>
    <property type="evidence" value="ECO:0007669"/>
    <property type="project" value="UniProtKB-KW"/>
</dbReference>
<name>A0A1H4BHJ6_9RHOB</name>
<evidence type="ECO:0000313" key="1">
    <source>
        <dbReference type="EMBL" id="SEA47695.1"/>
    </source>
</evidence>
<dbReference type="InterPro" id="IPR001451">
    <property type="entry name" value="Hexapep"/>
</dbReference>
<reference evidence="1 2" key="1">
    <citation type="submission" date="2016-10" db="EMBL/GenBank/DDBJ databases">
        <authorList>
            <person name="de Groot N.N."/>
        </authorList>
    </citation>
    <scope>NUCLEOTIDE SEQUENCE [LARGE SCALE GENOMIC DNA]</scope>
    <source>
        <strain evidence="1 2">DSM 15345</strain>
    </source>
</reference>
<dbReference type="RefSeq" id="WP_093253275.1">
    <property type="nucleotide sequence ID" value="NZ_FNQM01000005.1"/>
</dbReference>
<keyword evidence="1" id="KW-0808">Transferase</keyword>
<dbReference type="SUPFAM" id="SSF51161">
    <property type="entry name" value="Trimeric LpxA-like enzymes"/>
    <property type="match status" value="1"/>
</dbReference>
<protein>
    <submittedName>
        <fullName evidence="1">Carbonic anhydrase or acetyltransferase, isoleucine patch superfamily</fullName>
    </submittedName>
</protein>
<keyword evidence="2" id="KW-1185">Reference proteome</keyword>
<dbReference type="AlphaFoldDB" id="A0A1H4BHJ6"/>
<dbReference type="Pfam" id="PF00132">
    <property type="entry name" value="Hexapep"/>
    <property type="match status" value="1"/>
</dbReference>
<evidence type="ECO:0000313" key="2">
    <source>
        <dbReference type="Proteomes" id="UP000198703"/>
    </source>
</evidence>
<dbReference type="STRING" id="89524.SAMN05444370_105217"/>
<dbReference type="Proteomes" id="UP000198703">
    <property type="component" value="Unassembled WGS sequence"/>
</dbReference>
<dbReference type="CDD" id="cd04645">
    <property type="entry name" value="LbH_gamma_CA_like"/>
    <property type="match status" value="1"/>
</dbReference>
<sequence length="180" mass="18752">MELLSLDGLSPQTPEDGDVFIAPGARVIGRVTLGAASSVWFNAVLRGDGEAILIGAGSNIQDNSTVHTDPGCPVEVGENVTVGHRAILHGCKVGDGALIGMGAVVLNRAVIGPRSLVGANALITEDKVFPEGVLIIGSPAKVVRDLTPEEIAGLAGSAERYRWNARRFRSGLVRAERRPA</sequence>
<dbReference type="PANTHER" id="PTHR13061">
    <property type="entry name" value="DYNACTIN SUBUNIT P25"/>
    <property type="match status" value="1"/>
</dbReference>
<dbReference type="EMBL" id="FNQM01000005">
    <property type="protein sequence ID" value="SEA47695.1"/>
    <property type="molecule type" value="Genomic_DNA"/>
</dbReference>
<dbReference type="Gene3D" id="2.160.10.10">
    <property type="entry name" value="Hexapeptide repeat proteins"/>
    <property type="match status" value="1"/>
</dbReference>
<dbReference type="InterPro" id="IPR011004">
    <property type="entry name" value="Trimer_LpxA-like_sf"/>
</dbReference>
<organism evidence="1 2">
    <name type="scientific">Rubrimonas cliftonensis</name>
    <dbReference type="NCBI Taxonomy" id="89524"/>
    <lineage>
        <taxon>Bacteria</taxon>
        <taxon>Pseudomonadati</taxon>
        <taxon>Pseudomonadota</taxon>
        <taxon>Alphaproteobacteria</taxon>
        <taxon>Rhodobacterales</taxon>
        <taxon>Paracoccaceae</taxon>
        <taxon>Rubrimonas</taxon>
    </lineage>
</organism>
<proteinExistence type="predicted"/>
<dbReference type="InterPro" id="IPR047324">
    <property type="entry name" value="LbH_gamma_CA-like"/>
</dbReference>
<gene>
    <name evidence="1" type="ORF">SAMN05444370_105217</name>
</gene>
<dbReference type="InterPro" id="IPR050484">
    <property type="entry name" value="Transf_Hexapept/Carb_Anhydrase"/>
</dbReference>